<organism evidence="2 3">
    <name type="scientific">Pseudorhodoferax aquiterrae</name>
    <dbReference type="NCBI Taxonomy" id="747304"/>
    <lineage>
        <taxon>Bacteria</taxon>
        <taxon>Pseudomonadati</taxon>
        <taxon>Pseudomonadota</taxon>
        <taxon>Betaproteobacteria</taxon>
        <taxon>Burkholderiales</taxon>
        <taxon>Comamonadaceae</taxon>
    </lineage>
</organism>
<accession>A0ABQ3G8C7</accession>
<dbReference type="EMBL" id="BMYK01000022">
    <property type="protein sequence ID" value="GHC96699.1"/>
    <property type="molecule type" value="Genomic_DNA"/>
</dbReference>
<name>A0ABQ3G8C7_9BURK</name>
<evidence type="ECO:0000256" key="1">
    <source>
        <dbReference type="SAM" id="MobiDB-lite"/>
    </source>
</evidence>
<dbReference type="Proteomes" id="UP000626210">
    <property type="component" value="Unassembled WGS sequence"/>
</dbReference>
<keyword evidence="3" id="KW-1185">Reference proteome</keyword>
<protein>
    <recommendedName>
        <fullName evidence="4">DUF3987 domain-containing protein</fullName>
    </recommendedName>
</protein>
<evidence type="ECO:0000313" key="2">
    <source>
        <dbReference type="EMBL" id="GHC96699.1"/>
    </source>
</evidence>
<evidence type="ECO:0000313" key="3">
    <source>
        <dbReference type="Proteomes" id="UP000626210"/>
    </source>
</evidence>
<evidence type="ECO:0008006" key="4">
    <source>
        <dbReference type="Google" id="ProtNLM"/>
    </source>
</evidence>
<sequence length="473" mass="51396">MSAVLNPVNESVEAAAQVAGGWPVLDPLIDDQPTMPDAFPFHAMGPVLGDAARAIAHDVQAPDSLAGGSVLAAAGLASSPLANVVMPHGQRSPLSVFVLTGAGSGDRKSAVDAVACHEIEETRKQQARDYSAQLANYEEDMAARKGSKEPEPAKPAPKSITTGNATIEGICKLLKFQSSVGVFSAEGGEMLGGHSLRDDKRSSGLAFFLKGWSGESLDSLRGGEGLTVLLGRRMSMHVLVQPVLLRQLLCDPLAQGQGLLARCLIAEPQTLAGHRQYRQVNPHENEAVVVYNARIRHLLETPPTYWPEGDGYELKPRDMHLSMDATRLWIAFYNLIEAQQADGKELDGARPFASKAAEHAARIAGIITLATTPDAKTIDEKAMDGAIQLTGFYLSEHLRLTGSGRQDRQQSELRTLLEWMQKYDRPLLSKKDVLQKSPRSLGRKAPRLNPLLEELARRGYIREAGKDWEVRDV</sequence>
<feature type="compositionally biased region" description="Basic and acidic residues" evidence="1">
    <location>
        <begin position="141"/>
        <end position="152"/>
    </location>
</feature>
<feature type="region of interest" description="Disordered" evidence="1">
    <location>
        <begin position="141"/>
        <end position="161"/>
    </location>
</feature>
<dbReference type="RefSeq" id="WP_189689673.1">
    <property type="nucleotide sequence ID" value="NZ_BMYK01000022.1"/>
</dbReference>
<dbReference type="InterPro" id="IPR025048">
    <property type="entry name" value="DUF3987"/>
</dbReference>
<reference evidence="3" key="1">
    <citation type="journal article" date="2019" name="Int. J. Syst. Evol. Microbiol.">
        <title>The Global Catalogue of Microorganisms (GCM) 10K type strain sequencing project: providing services to taxonomists for standard genome sequencing and annotation.</title>
        <authorList>
            <consortium name="The Broad Institute Genomics Platform"/>
            <consortium name="The Broad Institute Genome Sequencing Center for Infectious Disease"/>
            <person name="Wu L."/>
            <person name="Ma J."/>
        </authorList>
    </citation>
    <scope>NUCLEOTIDE SEQUENCE [LARGE SCALE GENOMIC DNA]</scope>
    <source>
        <strain evidence="3">KCTC 23314</strain>
    </source>
</reference>
<gene>
    <name evidence="2" type="ORF">GCM10007320_50890</name>
</gene>
<comment type="caution">
    <text evidence="2">The sequence shown here is derived from an EMBL/GenBank/DDBJ whole genome shotgun (WGS) entry which is preliminary data.</text>
</comment>
<proteinExistence type="predicted"/>
<dbReference type="Pfam" id="PF13148">
    <property type="entry name" value="DUF3987"/>
    <property type="match status" value="1"/>
</dbReference>